<evidence type="ECO:0000313" key="1">
    <source>
        <dbReference type="EMBL" id="KAG5594779.1"/>
    </source>
</evidence>
<gene>
    <name evidence="1" type="ORF">H5410_036011</name>
</gene>
<keyword evidence="2" id="KW-1185">Reference proteome</keyword>
<dbReference type="PANTHER" id="PTHR33022:SF13">
    <property type="entry name" value="UBIQUITIN-LIKE PROTEASE FAMILY PROFILE DOMAIN-CONTAINING PROTEIN"/>
    <property type="match status" value="1"/>
</dbReference>
<comment type="caution">
    <text evidence="1">The sequence shown here is derived from an EMBL/GenBank/DDBJ whole genome shotgun (WGS) entry which is preliminary data.</text>
</comment>
<sequence>MHLKLHNIMQQDCDNLGYKLFVVSFAEFLSDGIHVQSNGFRSDFYRTRYTTLLWEYGIEKAKEGYVSPLRSNSQFSSSRRFG</sequence>
<dbReference type="EMBL" id="JACXVP010000007">
    <property type="protein sequence ID" value="KAG5594779.1"/>
    <property type="molecule type" value="Genomic_DNA"/>
</dbReference>
<dbReference type="PANTHER" id="PTHR33022">
    <property type="entry name" value="DUF1985 DOMAIN-CONTAINING PROTEIN"/>
    <property type="match status" value="1"/>
</dbReference>
<dbReference type="Proteomes" id="UP000824120">
    <property type="component" value="Chromosome 7"/>
</dbReference>
<evidence type="ECO:0000313" key="2">
    <source>
        <dbReference type="Proteomes" id="UP000824120"/>
    </source>
</evidence>
<proteinExistence type="predicted"/>
<name>A0A9J5Y2C2_SOLCO</name>
<reference evidence="1 2" key="1">
    <citation type="submission" date="2020-09" db="EMBL/GenBank/DDBJ databases">
        <title>De no assembly of potato wild relative species, Solanum commersonii.</title>
        <authorList>
            <person name="Cho K."/>
        </authorList>
    </citation>
    <scope>NUCLEOTIDE SEQUENCE [LARGE SCALE GENOMIC DNA]</scope>
    <source>
        <strain evidence="1">LZ3.2</strain>
        <tissue evidence="1">Leaf</tissue>
    </source>
</reference>
<protein>
    <submittedName>
        <fullName evidence="1">Uncharacterized protein</fullName>
    </submittedName>
</protein>
<dbReference type="AlphaFoldDB" id="A0A9J5Y2C2"/>
<accession>A0A9J5Y2C2</accession>
<dbReference type="OrthoDB" id="1300832at2759"/>
<organism evidence="1 2">
    <name type="scientific">Solanum commersonii</name>
    <name type="common">Commerson's wild potato</name>
    <name type="synonym">Commerson's nightshade</name>
    <dbReference type="NCBI Taxonomy" id="4109"/>
    <lineage>
        <taxon>Eukaryota</taxon>
        <taxon>Viridiplantae</taxon>
        <taxon>Streptophyta</taxon>
        <taxon>Embryophyta</taxon>
        <taxon>Tracheophyta</taxon>
        <taxon>Spermatophyta</taxon>
        <taxon>Magnoliopsida</taxon>
        <taxon>eudicotyledons</taxon>
        <taxon>Gunneridae</taxon>
        <taxon>Pentapetalae</taxon>
        <taxon>asterids</taxon>
        <taxon>lamiids</taxon>
        <taxon>Solanales</taxon>
        <taxon>Solanaceae</taxon>
        <taxon>Solanoideae</taxon>
        <taxon>Solaneae</taxon>
        <taxon>Solanum</taxon>
    </lineage>
</organism>